<evidence type="ECO:0000259" key="9">
    <source>
        <dbReference type="SMART" id="SM00891"/>
    </source>
</evidence>
<keyword evidence="6" id="KW-0539">Nucleus</keyword>
<evidence type="ECO:0000256" key="6">
    <source>
        <dbReference type="ARBA" id="ARBA00023242"/>
    </source>
</evidence>
<dbReference type="InterPro" id="IPR006166">
    <property type="entry name" value="ERCC4_domain"/>
</dbReference>
<proteinExistence type="inferred from homology"/>
<keyword evidence="7" id="KW-0175">Coiled coil</keyword>
<dbReference type="Gene3D" id="1.10.150.670">
    <property type="entry name" value="Crossover junction endonuclease EME1, DNA-binding domain"/>
    <property type="match status" value="1"/>
</dbReference>
<accession>A0A8D2JGV1</accession>
<dbReference type="FunFam" id="1.10.150.670:FF:000002">
    <property type="entry name" value="Crossover junction endonuclease EME1"/>
    <property type="match status" value="1"/>
</dbReference>
<dbReference type="GO" id="GO:0048476">
    <property type="term" value="C:Holliday junction resolvase complex"/>
    <property type="evidence" value="ECO:0007669"/>
    <property type="project" value="InterPro"/>
</dbReference>
<dbReference type="PANTHER" id="PTHR21077:SF6">
    <property type="entry name" value="CROSSOVER JUNCTION ENDONUCLEASE EME2-RELATED"/>
    <property type="match status" value="1"/>
</dbReference>
<feature type="coiled-coil region" evidence="7">
    <location>
        <begin position="101"/>
        <end position="137"/>
    </location>
</feature>
<keyword evidence="5" id="KW-0234">DNA repair</keyword>
<dbReference type="Pfam" id="PF21292">
    <property type="entry name" value="EME1-MUS81_C"/>
    <property type="match status" value="1"/>
</dbReference>
<dbReference type="Ensembl" id="ENSVKKT00000012258.1">
    <property type="protein sequence ID" value="ENSVKKP00000011974.1"/>
    <property type="gene ID" value="ENSVKKG00000008331.1"/>
</dbReference>
<evidence type="ECO:0000256" key="1">
    <source>
        <dbReference type="ARBA" id="ARBA00004123"/>
    </source>
</evidence>
<keyword evidence="11" id="KW-1185">Reference proteome</keyword>
<comment type="similarity">
    <text evidence="2">Belongs to the EME1/MMS4 family.</text>
</comment>
<protein>
    <submittedName>
        <fullName evidence="10">Essential meiotic structure-specific endonuclease subunit 2</fullName>
    </submittedName>
</protein>
<gene>
    <name evidence="10" type="primary">EME2</name>
</gene>
<sequence>MERDEKDDVPDGTSQLVRRAITWEISDSEEDNDTESKNAAAVESLSSAVQDHAEKEKLLCKSLDEAKEVASLTSLPEVASCSKSAKKGKKKCSTEKMKMGLRQTKAEENMLKAELKKERMERKEQDALEKKRRKEAAAALKSLRPDQCMKHMIVCVDPGILEDQGSDALLETLGSLECGYSIVSQTVPHSISWKRNISCNTSRTDGFLEKAEEEREVLLLLEPWDFLQRVFSLMQALVVLQLWGNTGVLFLETWQELALHISTVTKAIAQRPYKRQRENQTFSFCTGGGWASGVRVLKDGTGLREAWSRQIQQFNRVSPAVAAAVTQAYPSPSLLLQAYRECSTDRDRQLLLSDIPVRTEENRVRRIGPDLSRRVYLLMASSNPELVLDSTA</sequence>
<evidence type="ECO:0000256" key="8">
    <source>
        <dbReference type="SAM" id="MobiDB-lite"/>
    </source>
</evidence>
<dbReference type="GO" id="GO:0000712">
    <property type="term" value="P:resolution of meiotic recombination intermediates"/>
    <property type="evidence" value="ECO:0007669"/>
    <property type="project" value="TreeGrafter"/>
</dbReference>
<name>A0A8D2JGV1_VARKO</name>
<dbReference type="GO" id="GO:0031573">
    <property type="term" value="P:mitotic intra-S DNA damage checkpoint signaling"/>
    <property type="evidence" value="ECO:0007669"/>
    <property type="project" value="TreeGrafter"/>
</dbReference>
<dbReference type="GO" id="GO:0006302">
    <property type="term" value="P:double-strand break repair"/>
    <property type="evidence" value="ECO:0007669"/>
    <property type="project" value="TreeGrafter"/>
</dbReference>
<evidence type="ECO:0000256" key="2">
    <source>
        <dbReference type="ARBA" id="ARBA00005313"/>
    </source>
</evidence>
<dbReference type="GO" id="GO:0005634">
    <property type="term" value="C:nucleus"/>
    <property type="evidence" value="ECO:0007669"/>
    <property type="project" value="UniProtKB-SubCell"/>
</dbReference>
<dbReference type="InterPro" id="IPR033310">
    <property type="entry name" value="Mms4/EME1/EME2"/>
</dbReference>
<dbReference type="GO" id="GO:0008821">
    <property type="term" value="F:crossover junction DNA endonuclease activity"/>
    <property type="evidence" value="ECO:0007669"/>
    <property type="project" value="TreeGrafter"/>
</dbReference>
<reference evidence="10" key="2">
    <citation type="submission" date="2025-09" db="UniProtKB">
        <authorList>
            <consortium name="Ensembl"/>
        </authorList>
    </citation>
    <scope>IDENTIFICATION</scope>
</reference>
<dbReference type="Gene3D" id="3.40.50.10130">
    <property type="match status" value="2"/>
</dbReference>
<evidence type="ECO:0000313" key="11">
    <source>
        <dbReference type="Proteomes" id="UP000694545"/>
    </source>
</evidence>
<feature type="region of interest" description="Disordered" evidence="8">
    <location>
        <begin position="1"/>
        <end position="48"/>
    </location>
</feature>
<evidence type="ECO:0000256" key="5">
    <source>
        <dbReference type="ARBA" id="ARBA00023204"/>
    </source>
</evidence>
<evidence type="ECO:0000256" key="7">
    <source>
        <dbReference type="SAM" id="Coils"/>
    </source>
</evidence>
<dbReference type="GO" id="GO:0003677">
    <property type="term" value="F:DNA binding"/>
    <property type="evidence" value="ECO:0007669"/>
    <property type="project" value="InterPro"/>
</dbReference>
<evidence type="ECO:0000256" key="3">
    <source>
        <dbReference type="ARBA" id="ARBA00022763"/>
    </source>
</evidence>
<dbReference type="PANTHER" id="PTHR21077">
    <property type="entry name" value="EME1 PROTEIN"/>
    <property type="match status" value="1"/>
</dbReference>
<keyword evidence="4" id="KW-0233">DNA recombination</keyword>
<dbReference type="AlphaFoldDB" id="A0A8D2JGV1"/>
<evidence type="ECO:0000256" key="4">
    <source>
        <dbReference type="ARBA" id="ARBA00023172"/>
    </source>
</evidence>
<dbReference type="InterPro" id="IPR042530">
    <property type="entry name" value="EME1/EME2_C"/>
</dbReference>
<dbReference type="Proteomes" id="UP000694545">
    <property type="component" value="Unplaced"/>
</dbReference>
<comment type="subcellular location">
    <subcellularLocation>
        <location evidence="1">Nucleus</location>
    </subcellularLocation>
</comment>
<feature type="domain" description="ERCC4" evidence="9">
    <location>
        <begin position="153"/>
        <end position="340"/>
    </location>
</feature>
<keyword evidence="3" id="KW-0227">DNA damage</keyword>
<organism evidence="10 11">
    <name type="scientific">Varanus komodoensis</name>
    <name type="common">Komodo dragon</name>
    <dbReference type="NCBI Taxonomy" id="61221"/>
    <lineage>
        <taxon>Eukaryota</taxon>
        <taxon>Metazoa</taxon>
        <taxon>Chordata</taxon>
        <taxon>Craniata</taxon>
        <taxon>Vertebrata</taxon>
        <taxon>Euteleostomi</taxon>
        <taxon>Lepidosauria</taxon>
        <taxon>Squamata</taxon>
        <taxon>Bifurcata</taxon>
        <taxon>Unidentata</taxon>
        <taxon>Episquamata</taxon>
        <taxon>Toxicofera</taxon>
        <taxon>Anguimorpha</taxon>
        <taxon>Paleoanguimorpha</taxon>
        <taxon>Varanoidea</taxon>
        <taxon>Varanidae</taxon>
        <taxon>Varanus</taxon>
    </lineage>
</organism>
<reference evidence="10" key="1">
    <citation type="submission" date="2025-08" db="UniProtKB">
        <authorList>
            <consortium name="Ensembl"/>
        </authorList>
    </citation>
    <scope>IDENTIFICATION</scope>
</reference>
<dbReference type="GO" id="GO:0031297">
    <property type="term" value="P:replication fork processing"/>
    <property type="evidence" value="ECO:0007669"/>
    <property type="project" value="TreeGrafter"/>
</dbReference>
<dbReference type="SMART" id="SM00891">
    <property type="entry name" value="ERCC4"/>
    <property type="match status" value="1"/>
</dbReference>
<evidence type="ECO:0000313" key="10">
    <source>
        <dbReference type="Ensembl" id="ENSVKKP00000011974.1"/>
    </source>
</evidence>